<feature type="region of interest" description="Disordered" evidence="1">
    <location>
        <begin position="239"/>
        <end position="313"/>
    </location>
</feature>
<accession>A0ABN2NPF2</accession>
<dbReference type="InterPro" id="IPR049709">
    <property type="entry name" value="IniB-like_N"/>
</dbReference>
<dbReference type="Proteomes" id="UP001500449">
    <property type="component" value="Unassembled WGS sequence"/>
</dbReference>
<gene>
    <name evidence="2" type="ORF">GCM10009836_70930</name>
</gene>
<feature type="compositionally biased region" description="Basic and acidic residues" evidence="1">
    <location>
        <begin position="262"/>
        <end position="297"/>
    </location>
</feature>
<organism evidence="2 3">
    <name type="scientific">Pseudonocardia ailaonensis</name>
    <dbReference type="NCBI Taxonomy" id="367279"/>
    <lineage>
        <taxon>Bacteria</taxon>
        <taxon>Bacillati</taxon>
        <taxon>Actinomycetota</taxon>
        <taxon>Actinomycetes</taxon>
        <taxon>Pseudonocardiales</taxon>
        <taxon>Pseudonocardiaceae</taxon>
        <taxon>Pseudonocardia</taxon>
    </lineage>
</organism>
<keyword evidence="3" id="KW-1185">Reference proteome</keyword>
<feature type="compositionally biased region" description="Polar residues" evidence="1">
    <location>
        <begin position="298"/>
        <end position="313"/>
    </location>
</feature>
<evidence type="ECO:0000256" key="1">
    <source>
        <dbReference type="SAM" id="MobiDB-lite"/>
    </source>
</evidence>
<comment type="caution">
    <text evidence="2">The sequence shown here is derived from an EMBL/GenBank/DDBJ whole genome shotgun (WGS) entry which is preliminary data.</text>
</comment>
<evidence type="ECO:0000313" key="3">
    <source>
        <dbReference type="Proteomes" id="UP001500449"/>
    </source>
</evidence>
<reference evidence="2 3" key="1">
    <citation type="journal article" date="2019" name="Int. J. Syst. Evol. Microbiol.">
        <title>The Global Catalogue of Microorganisms (GCM) 10K type strain sequencing project: providing services to taxonomists for standard genome sequencing and annotation.</title>
        <authorList>
            <consortium name="The Broad Institute Genomics Platform"/>
            <consortium name="The Broad Institute Genome Sequencing Center for Infectious Disease"/>
            <person name="Wu L."/>
            <person name="Ma J."/>
        </authorList>
    </citation>
    <scope>NUCLEOTIDE SEQUENCE [LARGE SCALE GENOMIC DNA]</scope>
    <source>
        <strain evidence="2 3">JCM 16009</strain>
    </source>
</reference>
<dbReference type="EMBL" id="BAAAQK010000029">
    <property type="protein sequence ID" value="GAA1879363.1"/>
    <property type="molecule type" value="Genomic_DNA"/>
</dbReference>
<protein>
    <submittedName>
        <fullName evidence="2">Uncharacterized protein</fullName>
    </submittedName>
</protein>
<feature type="compositionally biased region" description="Low complexity" evidence="1">
    <location>
        <begin position="245"/>
        <end position="261"/>
    </location>
</feature>
<dbReference type="NCBIfam" id="NF038175">
    <property type="entry name" value="IniB_NTERM"/>
    <property type="match status" value="1"/>
</dbReference>
<proteinExistence type="predicted"/>
<name>A0ABN2NPF2_9PSEU</name>
<evidence type="ECO:0000313" key="2">
    <source>
        <dbReference type="EMBL" id="GAA1879363.1"/>
    </source>
</evidence>
<sequence>MATGAPGPNFLVNAPRGLRLRHTHRHTEHLMTLLEFILKLVGNDADAADLQDAFKHNPEATLNQVGLGNLTAVDVHDAIALVQDNDTVSFDRNYDSGFKGLASLHAPAPEAHHEAAGHKGAVEYINKYVTHTYVDDRDTTVDNSVNQNIDTHGGDLRQHFDNHSVTASGDGAVAAGGNISAPVTTGDHNVVGNGNQISGEGSTTAFGSGDATSTNVGHDLTIGQGAAFATGGTAGVDNSDKSVHDSFNSKSDSSINNSGNDSSDHSSHTWTHDESDNSTHFKLDDHSDSSQHTHVDTTTDNSVSDSLNTHIHL</sequence>